<feature type="compositionally biased region" description="Basic residues" evidence="1">
    <location>
        <begin position="42"/>
        <end position="54"/>
    </location>
</feature>
<proteinExistence type="predicted"/>
<evidence type="ECO:0000256" key="1">
    <source>
        <dbReference type="SAM" id="MobiDB-lite"/>
    </source>
</evidence>
<feature type="compositionally biased region" description="Low complexity" evidence="1">
    <location>
        <begin position="89"/>
        <end position="103"/>
    </location>
</feature>
<sequence length="185" mass="19965">MSSQANTAADGRQFIRSAGGLVARAAEPGCGRSRLPAQALPRRVRERRSRRPRFRPPGLGRQRRRAGFGPGRTGGAAGQVRPGLRRPGQRSPRPGRGIRTPAGPRRRIRRARLAARADRPDQTQPRRRRRGPGGAGPAAADRQGRRGAQARSLGLTPRRTLGSTLARARPDLRRAGGHGECGCKP</sequence>
<reference evidence="2" key="1">
    <citation type="submission" date="2006-11" db="EMBL/GenBank/DDBJ databases">
        <title>A type III secretion system from the microbial antagonist and biological control bacterium, Lysobacter enzymogenes strain C3.</title>
        <authorList>
            <person name="Reedy R.M."/>
            <person name="Kobayashi D.Y."/>
        </authorList>
    </citation>
    <scope>NUCLEOTIDE SEQUENCE</scope>
    <source>
        <strain evidence="2">C3</strain>
    </source>
</reference>
<feature type="compositionally biased region" description="Gly residues" evidence="1">
    <location>
        <begin position="68"/>
        <end position="77"/>
    </location>
</feature>
<dbReference type="EMBL" id="EF119743">
    <property type="protein sequence ID" value="ABL60001.1"/>
    <property type="molecule type" value="Genomic_DNA"/>
</dbReference>
<dbReference type="AlphaFoldDB" id="A1EBU8"/>
<feature type="region of interest" description="Disordered" evidence="1">
    <location>
        <begin position="25"/>
        <end position="185"/>
    </location>
</feature>
<feature type="compositionally biased region" description="Basic residues" evidence="1">
    <location>
        <begin position="104"/>
        <end position="113"/>
    </location>
</feature>
<evidence type="ECO:0000313" key="2">
    <source>
        <dbReference type="EMBL" id="ABL60001.1"/>
    </source>
</evidence>
<organism evidence="2">
    <name type="scientific">Lysobacter enzymogenes</name>
    <dbReference type="NCBI Taxonomy" id="69"/>
    <lineage>
        <taxon>Bacteria</taxon>
        <taxon>Pseudomonadati</taxon>
        <taxon>Pseudomonadota</taxon>
        <taxon>Gammaproteobacteria</taxon>
        <taxon>Lysobacterales</taxon>
        <taxon>Lysobacteraceae</taxon>
        <taxon>Lysobacter</taxon>
    </lineage>
</organism>
<protein>
    <submittedName>
        <fullName evidence="2">Uncharacterized protein</fullName>
    </submittedName>
</protein>
<accession>A1EBU8</accession>
<feature type="compositionally biased region" description="Low complexity" evidence="1">
    <location>
        <begin position="137"/>
        <end position="151"/>
    </location>
</feature>
<name>A1EBU8_LYSEN</name>